<feature type="domain" description="Cell division protein A N-terminal" evidence="3">
    <location>
        <begin position="11"/>
        <end position="156"/>
    </location>
</feature>
<feature type="transmembrane region" description="Helical" evidence="2">
    <location>
        <begin position="67"/>
        <end position="87"/>
    </location>
</feature>
<dbReference type="RefSeq" id="WP_137274996.1">
    <property type="nucleotide sequence ID" value="NZ_QKNX01000001.1"/>
</dbReference>
<dbReference type="OrthoDB" id="157486at2157"/>
<protein>
    <submittedName>
        <fullName evidence="4">Permease</fullName>
    </submittedName>
</protein>
<feature type="transmembrane region" description="Helical" evidence="2">
    <location>
        <begin position="127"/>
        <end position="150"/>
    </location>
</feature>
<feature type="region of interest" description="Disordered" evidence="1">
    <location>
        <begin position="219"/>
        <end position="243"/>
    </location>
</feature>
<dbReference type="Pfam" id="PF23600">
    <property type="entry name" value="CdpA_N"/>
    <property type="match status" value="1"/>
</dbReference>
<proteinExistence type="predicted"/>
<evidence type="ECO:0000313" key="5">
    <source>
        <dbReference type="Proteomes" id="UP000308037"/>
    </source>
</evidence>
<gene>
    <name evidence="4" type="ORF">DM868_00980</name>
</gene>
<organism evidence="4 5">
    <name type="scientific">Natronomonas salsuginis</name>
    <dbReference type="NCBI Taxonomy" id="2217661"/>
    <lineage>
        <taxon>Archaea</taxon>
        <taxon>Methanobacteriati</taxon>
        <taxon>Methanobacteriota</taxon>
        <taxon>Stenosarchaea group</taxon>
        <taxon>Halobacteria</taxon>
        <taxon>Halobacteriales</taxon>
        <taxon>Natronomonadaceae</taxon>
        <taxon>Natronomonas</taxon>
    </lineage>
</organism>
<feature type="compositionally biased region" description="Low complexity" evidence="1">
    <location>
        <begin position="177"/>
        <end position="186"/>
    </location>
</feature>
<keyword evidence="2" id="KW-0472">Membrane</keyword>
<evidence type="ECO:0000256" key="1">
    <source>
        <dbReference type="SAM" id="MobiDB-lite"/>
    </source>
</evidence>
<dbReference type="AlphaFoldDB" id="A0A4U5JFX8"/>
<accession>A0A4U5JFX8</accession>
<keyword evidence="5" id="KW-1185">Reference proteome</keyword>
<name>A0A4U5JFX8_9EURY</name>
<evidence type="ECO:0000259" key="3">
    <source>
        <dbReference type="Pfam" id="PF23600"/>
    </source>
</evidence>
<evidence type="ECO:0000313" key="4">
    <source>
        <dbReference type="EMBL" id="TKR27695.1"/>
    </source>
</evidence>
<feature type="region of interest" description="Disordered" evidence="1">
    <location>
        <begin position="160"/>
        <end position="186"/>
    </location>
</feature>
<feature type="region of interest" description="Disordered" evidence="1">
    <location>
        <begin position="276"/>
        <end position="300"/>
    </location>
</feature>
<sequence>MASADTADRDRLVELYRTYIGEPDRRTDVYLGFTLFFGGLGLGLLGLFLFVLERAVLDGLVFWIREIAFAIGALGLPLILVAVVVLLPADRRALYIAVGGFAVVVISVGFFVTVYPSNWNYGTPDYSLHGVTVYAVGLISTLAATGSALVGYHVERVEGGPATAEGETGTAGGTAGSTGTDDPAATAAKVQQDIDEAMSETEVNWGGVEKVETERLRITPDENLDGESLNQESAKVHRSAGIDDQLSALRGMKGGEQRTDSGSGVDEQAAALQELREQKRREAEAEDSGLVDQVKSYFGK</sequence>
<keyword evidence="2" id="KW-0812">Transmembrane</keyword>
<feature type="transmembrane region" description="Helical" evidence="2">
    <location>
        <begin position="29"/>
        <end position="52"/>
    </location>
</feature>
<dbReference type="Proteomes" id="UP000308037">
    <property type="component" value="Unassembled WGS sequence"/>
</dbReference>
<feature type="transmembrane region" description="Helical" evidence="2">
    <location>
        <begin position="94"/>
        <end position="115"/>
    </location>
</feature>
<reference evidence="4 5" key="1">
    <citation type="submission" date="2019-04" db="EMBL/GenBank/DDBJ databases">
        <title>Natronomonas sp. F20-122 a newhaloarchaeon isolated from a saline saltern of Isla Bacuta, Huelva, Spain.</title>
        <authorList>
            <person name="Duran-Viseras A."/>
            <person name="Sanchez-Porro C."/>
            <person name="Ventosa A."/>
        </authorList>
    </citation>
    <scope>NUCLEOTIDE SEQUENCE [LARGE SCALE GENOMIC DNA]</scope>
    <source>
        <strain evidence="4 5">F20-122</strain>
    </source>
</reference>
<evidence type="ECO:0000256" key="2">
    <source>
        <dbReference type="SAM" id="Phobius"/>
    </source>
</evidence>
<dbReference type="InterPro" id="IPR055563">
    <property type="entry name" value="CdpA_N"/>
</dbReference>
<dbReference type="EMBL" id="QKNX01000001">
    <property type="protein sequence ID" value="TKR27695.1"/>
    <property type="molecule type" value="Genomic_DNA"/>
</dbReference>
<comment type="caution">
    <text evidence="4">The sequence shown here is derived from an EMBL/GenBank/DDBJ whole genome shotgun (WGS) entry which is preliminary data.</text>
</comment>
<keyword evidence="2" id="KW-1133">Transmembrane helix</keyword>